<dbReference type="EMBL" id="MCOG01000042">
    <property type="protein sequence ID" value="ORY70727.1"/>
    <property type="molecule type" value="Genomic_DNA"/>
</dbReference>
<feature type="transmembrane region" description="Helical" evidence="8">
    <location>
        <begin position="226"/>
        <end position="244"/>
    </location>
</feature>
<dbReference type="Pfam" id="PF01699">
    <property type="entry name" value="Na_Ca_ex"/>
    <property type="match status" value="2"/>
</dbReference>
<evidence type="ECO:0000256" key="4">
    <source>
        <dbReference type="ARBA" id="ARBA00022692"/>
    </source>
</evidence>
<feature type="compositionally biased region" description="Acidic residues" evidence="7">
    <location>
        <begin position="325"/>
        <end position="336"/>
    </location>
</feature>
<dbReference type="Gene3D" id="1.20.1420.30">
    <property type="entry name" value="NCX, central ion-binding region"/>
    <property type="match status" value="2"/>
</dbReference>
<comment type="subcellular location">
    <subcellularLocation>
        <location evidence="1">Membrane</location>
        <topology evidence="1">Multi-pass membrane protein</topology>
    </subcellularLocation>
</comment>
<feature type="region of interest" description="Disordered" evidence="7">
    <location>
        <begin position="440"/>
        <end position="468"/>
    </location>
</feature>
<feature type="transmembrane region" description="Helical" evidence="8">
    <location>
        <begin position="916"/>
        <end position="933"/>
    </location>
</feature>
<feature type="compositionally biased region" description="Low complexity" evidence="7">
    <location>
        <begin position="670"/>
        <end position="692"/>
    </location>
</feature>
<evidence type="ECO:0000259" key="9">
    <source>
        <dbReference type="Pfam" id="PF01699"/>
    </source>
</evidence>
<dbReference type="InterPro" id="IPR044880">
    <property type="entry name" value="NCX_ion-bd_dom_sf"/>
</dbReference>
<feature type="transmembrane region" description="Helical" evidence="8">
    <location>
        <begin position="876"/>
        <end position="896"/>
    </location>
</feature>
<evidence type="ECO:0000256" key="2">
    <source>
        <dbReference type="ARBA" id="ARBA00008170"/>
    </source>
</evidence>
<evidence type="ECO:0000256" key="6">
    <source>
        <dbReference type="ARBA" id="ARBA00023136"/>
    </source>
</evidence>
<evidence type="ECO:0000256" key="8">
    <source>
        <dbReference type="SAM" id="Phobius"/>
    </source>
</evidence>
<keyword evidence="4 8" id="KW-0812">Transmembrane</keyword>
<feature type="transmembrane region" description="Helical" evidence="8">
    <location>
        <begin position="1014"/>
        <end position="1033"/>
    </location>
</feature>
<comment type="caution">
    <text evidence="10">The sequence shown here is derived from an EMBL/GenBank/DDBJ whole genome shotgun (WGS) entry which is preliminary data.</text>
</comment>
<accession>A0A1Y2EH26</accession>
<feature type="compositionally biased region" description="Basic and acidic residues" evidence="7">
    <location>
        <begin position="579"/>
        <end position="588"/>
    </location>
</feature>
<feature type="region of interest" description="Disordered" evidence="7">
    <location>
        <begin position="319"/>
        <end position="340"/>
    </location>
</feature>
<feature type="compositionally biased region" description="Basic residues" evidence="7">
    <location>
        <begin position="447"/>
        <end position="459"/>
    </location>
</feature>
<feature type="compositionally biased region" description="Low complexity" evidence="7">
    <location>
        <begin position="589"/>
        <end position="609"/>
    </location>
</feature>
<evidence type="ECO:0000313" key="11">
    <source>
        <dbReference type="Proteomes" id="UP000193920"/>
    </source>
</evidence>
<proteinExistence type="inferred from homology"/>
<dbReference type="GO" id="GO:0008324">
    <property type="term" value="F:monoatomic cation transmembrane transporter activity"/>
    <property type="evidence" value="ECO:0007669"/>
    <property type="project" value="TreeGrafter"/>
</dbReference>
<evidence type="ECO:0000256" key="5">
    <source>
        <dbReference type="ARBA" id="ARBA00022989"/>
    </source>
</evidence>
<organism evidence="10 11">
    <name type="scientific">Neocallimastix californiae</name>
    <dbReference type="NCBI Taxonomy" id="1754190"/>
    <lineage>
        <taxon>Eukaryota</taxon>
        <taxon>Fungi</taxon>
        <taxon>Fungi incertae sedis</taxon>
        <taxon>Chytridiomycota</taxon>
        <taxon>Chytridiomycota incertae sedis</taxon>
        <taxon>Neocallimastigomycetes</taxon>
        <taxon>Neocallimastigales</taxon>
        <taxon>Neocallimastigaceae</taxon>
        <taxon>Neocallimastix</taxon>
    </lineage>
</organism>
<evidence type="ECO:0000256" key="3">
    <source>
        <dbReference type="ARBA" id="ARBA00022448"/>
    </source>
</evidence>
<dbReference type="STRING" id="1754190.A0A1Y2EH26"/>
<dbReference type="GO" id="GO:0016020">
    <property type="term" value="C:membrane"/>
    <property type="evidence" value="ECO:0007669"/>
    <property type="project" value="UniProtKB-SubCell"/>
</dbReference>
<feature type="domain" description="Sodium/calcium exchanger membrane region" evidence="9">
    <location>
        <begin position="100"/>
        <end position="239"/>
    </location>
</feature>
<feature type="region of interest" description="Disordered" evidence="7">
    <location>
        <begin position="571"/>
        <end position="614"/>
    </location>
</feature>
<feature type="domain" description="Sodium/calcium exchanger membrane region" evidence="9">
    <location>
        <begin position="881"/>
        <end position="1031"/>
    </location>
</feature>
<dbReference type="InterPro" id="IPR051359">
    <property type="entry name" value="CaCA_antiporter"/>
</dbReference>
<evidence type="ECO:0000313" key="10">
    <source>
        <dbReference type="EMBL" id="ORY70727.1"/>
    </source>
</evidence>
<keyword evidence="11" id="KW-1185">Reference proteome</keyword>
<feature type="transmembrane region" description="Helical" evidence="8">
    <location>
        <begin position="164"/>
        <end position="187"/>
    </location>
</feature>
<feature type="transmembrane region" description="Helical" evidence="8">
    <location>
        <begin position="21"/>
        <end position="39"/>
    </location>
</feature>
<feature type="transmembrane region" description="Helical" evidence="8">
    <location>
        <begin position="985"/>
        <end position="1007"/>
    </location>
</feature>
<dbReference type="PANTHER" id="PTHR12266">
    <property type="entry name" value="NA+/CA2+ K+ INDEPENDENT EXCHANGER"/>
    <property type="match status" value="1"/>
</dbReference>
<dbReference type="Proteomes" id="UP000193920">
    <property type="component" value="Unassembled WGS sequence"/>
</dbReference>
<evidence type="ECO:0000256" key="1">
    <source>
        <dbReference type="ARBA" id="ARBA00004141"/>
    </source>
</evidence>
<keyword evidence="3" id="KW-0813">Transport</keyword>
<reference evidence="10 11" key="1">
    <citation type="submission" date="2016-08" db="EMBL/GenBank/DDBJ databases">
        <title>A Parts List for Fungal Cellulosomes Revealed by Comparative Genomics.</title>
        <authorList>
            <consortium name="DOE Joint Genome Institute"/>
            <person name="Haitjema C.H."/>
            <person name="Gilmore S.P."/>
            <person name="Henske J.K."/>
            <person name="Solomon K.V."/>
            <person name="De Groot R."/>
            <person name="Kuo A."/>
            <person name="Mondo S.J."/>
            <person name="Salamov A.A."/>
            <person name="Labutti K."/>
            <person name="Zhao Z."/>
            <person name="Chiniquy J."/>
            <person name="Barry K."/>
            <person name="Brewer H.M."/>
            <person name="Purvine S.O."/>
            <person name="Wright A.T."/>
            <person name="Boxma B."/>
            <person name="Van Alen T."/>
            <person name="Hackstein J.H."/>
            <person name="Baker S.E."/>
            <person name="Grigoriev I.V."/>
            <person name="O'Malley M.A."/>
        </authorList>
    </citation>
    <scope>NUCLEOTIDE SEQUENCE [LARGE SCALE GENOMIC DNA]</scope>
    <source>
        <strain evidence="10 11">G1</strain>
    </source>
</reference>
<feature type="transmembrane region" description="Helical" evidence="8">
    <location>
        <begin position="847"/>
        <end position="864"/>
    </location>
</feature>
<dbReference type="GO" id="GO:0006874">
    <property type="term" value="P:intracellular calcium ion homeostasis"/>
    <property type="evidence" value="ECO:0007669"/>
    <property type="project" value="TreeGrafter"/>
</dbReference>
<feature type="region of interest" description="Disordered" evidence="7">
    <location>
        <begin position="669"/>
        <end position="701"/>
    </location>
</feature>
<keyword evidence="6 8" id="KW-0472">Membrane</keyword>
<feature type="transmembrane region" description="Helical" evidence="8">
    <location>
        <begin position="91"/>
        <end position="110"/>
    </location>
</feature>
<gene>
    <name evidence="10" type="ORF">LY90DRAFT_667359</name>
</gene>
<feature type="transmembrane region" description="Helical" evidence="8">
    <location>
        <begin position="822"/>
        <end position="841"/>
    </location>
</feature>
<dbReference type="OrthoDB" id="407410at2759"/>
<protein>
    <recommendedName>
        <fullName evidence="9">Sodium/calcium exchanger membrane region domain-containing protein</fullName>
    </recommendedName>
</protein>
<name>A0A1Y2EH26_9FUNG</name>
<dbReference type="PANTHER" id="PTHR12266:SF0">
    <property type="entry name" value="MITOCHONDRIAL SODIUM_CALCIUM EXCHANGER PROTEIN"/>
    <property type="match status" value="1"/>
</dbReference>
<evidence type="ECO:0000256" key="7">
    <source>
        <dbReference type="SAM" id="MobiDB-lite"/>
    </source>
</evidence>
<feature type="transmembrane region" description="Helical" evidence="8">
    <location>
        <begin position="945"/>
        <end position="965"/>
    </location>
</feature>
<feature type="transmembrane region" description="Helical" evidence="8">
    <location>
        <begin position="199"/>
        <end position="220"/>
    </location>
</feature>
<sequence length="1038" mass="118034">MIPALTNSFNHYKNLILKKQVTYLIILFSSLFIISTLWINKIDKNNLNVSLDECSIPQHGIDKCKYVREHCSDIEGLFNYLSFIYCSMNKFFFIAIILMLFWIIWLFLLFGTSASSFFSPNLTVIANSLHLPESVAGVTLAALGNGAPDVFGTFSSFKANSGGLAIGELVGASLFVTILVVGSITLVSPLKVSKKPFICDMLFFIGAVICILILIVKGYLSAFDSMIMLGYYIIYVVSVVVINWRKHIKKSRIENYQSLGLPFPRCEFDSDSEDLELYSDNDKYNDSLELSETSSMENFNNFDEEFNDNNNEITFLPNKNKREELDNESEKEDDENTPLLNNNDRYISTHVNINSYFENEGNSNINTNNATLLERNLRLFKEKMIHTLFPYFEDWDQQSLHTKCINLICMPFRLALTITIPVITPEIHKAYGIQMENIKGKSTSNTNKHHHHHHHHKPRNSNDTLNEEDEPLLNNKEKLKNQQLSRILTESQDTLSRSTSFEEIDNLVRQGLMNKQKQLFQNNLSKSFTNDDIYQLYDDMKSNTLDLNKKKYKSLSSRNLEDNLYQKALRNTSYLNNQKQKEKERDLNKNFNTTTTTNNSNNSDNNNNNYHSFTPSEFANFESFNSNLNNDLENNFNSLQTLNSELNNSVLPSDVNFFMNNTNQSLAKASSSSINNNNNNINNNNSNNNDNDYPLNPLSIDNRLSSSYTQKYNTPDNHKNGSYLIESNNNAFSMGPLENSMNKSFCDFNSNVSNSNTEISLPLLGQEQEQDLDIINSNQNNHKTIQKKQSTNTVNTTTTTTNDEITFPIEGPLNVTDVWNKWLIVIPTTICPLFITLVFSIDLDVDYYHWIFSCCLSVVAFLFTTSCLKNDQIPSYYFVFSIIGFLSGLCWIYVIANELVAVLQSLGKVLRISDSIMGLSFFAMGNSLGDLVTNTSIARMGFSKMALGACLGTPLLNIILGLGLSGMILTEKHHKPLPIKIDSNALYFSVIGLLICSIGTLFFVYFNNFNMTRTYGLCAIIIYTLIVIFQVIIEISYK</sequence>
<dbReference type="AlphaFoldDB" id="A0A1Y2EH26"/>
<comment type="similarity">
    <text evidence="2">Belongs to the Ca(2+):cation antiporter (CaCA) (TC 2.A.19) family.</text>
</comment>
<dbReference type="InterPro" id="IPR004837">
    <property type="entry name" value="NaCa_Exmemb"/>
</dbReference>
<keyword evidence="5 8" id="KW-1133">Transmembrane helix</keyword>